<feature type="transmembrane region" description="Helical" evidence="2">
    <location>
        <begin position="7"/>
        <end position="28"/>
    </location>
</feature>
<evidence type="ECO:0000313" key="3">
    <source>
        <dbReference type="EMBL" id="EEH40904.2"/>
    </source>
</evidence>
<organism evidence="3 4">
    <name type="scientific">Paracoccidioides lutzii (strain ATCC MYA-826 / Pb01)</name>
    <name type="common">Paracoccidioides brasiliensis</name>
    <dbReference type="NCBI Taxonomy" id="502779"/>
    <lineage>
        <taxon>Eukaryota</taxon>
        <taxon>Fungi</taxon>
        <taxon>Dikarya</taxon>
        <taxon>Ascomycota</taxon>
        <taxon>Pezizomycotina</taxon>
        <taxon>Eurotiomycetes</taxon>
        <taxon>Eurotiomycetidae</taxon>
        <taxon>Onygenales</taxon>
        <taxon>Ajellomycetaceae</taxon>
        <taxon>Paracoccidioides</taxon>
    </lineage>
</organism>
<gene>
    <name evidence="3" type="ORF">PAAG_02880</name>
</gene>
<dbReference type="RefSeq" id="XP_002795404.2">
    <property type="nucleotide sequence ID" value="XM_002795358.2"/>
</dbReference>
<evidence type="ECO:0000256" key="1">
    <source>
        <dbReference type="SAM" id="MobiDB-lite"/>
    </source>
</evidence>
<dbReference type="AlphaFoldDB" id="C1GWI5"/>
<dbReference type="OrthoDB" id="5426165at2759"/>
<feature type="compositionally biased region" description="Basic and acidic residues" evidence="1">
    <location>
        <begin position="159"/>
        <end position="170"/>
    </location>
</feature>
<evidence type="ECO:0000256" key="2">
    <source>
        <dbReference type="SAM" id="Phobius"/>
    </source>
</evidence>
<accession>C1GWI5</accession>
<dbReference type="PANTHER" id="PTHR40623:SF2">
    <property type="entry name" value="INTEGRAL MEMBRANE PROTEIN"/>
    <property type="match status" value="1"/>
</dbReference>
<reference evidence="3 4" key="1">
    <citation type="journal article" date="2011" name="PLoS Genet.">
        <title>Comparative genomic analysis of human fungal pathogens causing paracoccidioidomycosis.</title>
        <authorList>
            <person name="Desjardins C.A."/>
            <person name="Champion M.D."/>
            <person name="Holder J.W."/>
            <person name="Muszewska A."/>
            <person name="Goldberg J."/>
            <person name="Bailao A.M."/>
            <person name="Brigido M.M."/>
            <person name="Ferreira M.E."/>
            <person name="Garcia A.M."/>
            <person name="Grynberg M."/>
            <person name="Gujja S."/>
            <person name="Heiman D.I."/>
            <person name="Henn M.R."/>
            <person name="Kodira C.D."/>
            <person name="Leon-Narvaez H."/>
            <person name="Longo L.V."/>
            <person name="Ma L.J."/>
            <person name="Malavazi I."/>
            <person name="Matsuo A.L."/>
            <person name="Morais F.V."/>
            <person name="Pereira M."/>
            <person name="Rodriguez-Brito S."/>
            <person name="Sakthikumar S."/>
            <person name="Salem-Izacc S.M."/>
            <person name="Sykes S.M."/>
            <person name="Teixeira M.M."/>
            <person name="Vallejo M.C."/>
            <person name="Walter M.E."/>
            <person name="Yandava C."/>
            <person name="Young S."/>
            <person name="Zeng Q."/>
            <person name="Zucker J."/>
            <person name="Felipe M.S."/>
            <person name="Goldman G.H."/>
            <person name="Haas B.J."/>
            <person name="McEwen J.G."/>
            <person name="Nino-Vega G."/>
            <person name="Puccia R."/>
            <person name="San-Blas G."/>
            <person name="Soares C.M."/>
            <person name="Birren B.W."/>
            <person name="Cuomo C.A."/>
        </authorList>
    </citation>
    <scope>NUCLEOTIDE SEQUENCE [LARGE SCALE GENOMIC DNA]</scope>
    <source>
        <strain evidence="4">ATCC MYA-826 / Pb01</strain>
    </source>
</reference>
<keyword evidence="4" id="KW-1185">Reference proteome</keyword>
<sequence>MVFFVEWALWAKMCFVLVLIYGSGVHIYNSLMLKKFTAAAAITRPKPEMVEAGSEEIPFGSRAIESGIEIEGIWISSHNTPVGTPRRVSYSDAGRTASAESKSIIILPPPPPLSNGPNLLSPKAATLARAKPVSVSSPFPHFGGHNSNASSSGTKGRRAQSEIDPKHDQQLEGPQNCDNGCSEYDEVGTESAGQHESGYSSMNSRHAEDGSVFGTESDFTPIATASENNLYLHTRSIDSEGIFENISGNERLRSASGPPYEQTYLNPMENCRIVDDKQHRDLLPLHSRRQFSIAETGQLGNATRSGFVEVQRDDGKDRTQAIVTQISQVPLAQAV</sequence>
<dbReference type="VEuPathDB" id="FungiDB:PAAG_02880"/>
<feature type="compositionally biased region" description="Polar residues" evidence="1">
    <location>
        <begin position="191"/>
        <end position="204"/>
    </location>
</feature>
<feature type="region of interest" description="Disordered" evidence="1">
    <location>
        <begin position="131"/>
        <end position="215"/>
    </location>
</feature>
<protein>
    <submittedName>
        <fullName evidence="3">Uncharacterized protein</fullName>
    </submittedName>
</protein>
<dbReference type="STRING" id="502779.C1GWI5"/>
<evidence type="ECO:0000313" key="4">
    <source>
        <dbReference type="Proteomes" id="UP000002059"/>
    </source>
</evidence>
<dbReference type="GeneID" id="9098574"/>
<dbReference type="OMA" id="GIWISHH"/>
<dbReference type="KEGG" id="pbl:PAAG_02880"/>
<dbReference type="PANTHER" id="PTHR40623">
    <property type="entry name" value="INTEGRAL MEMBRANE PROTEIN"/>
    <property type="match status" value="1"/>
</dbReference>
<dbReference type="Proteomes" id="UP000002059">
    <property type="component" value="Partially assembled WGS sequence"/>
</dbReference>
<feature type="compositionally biased region" description="Polar residues" evidence="1">
    <location>
        <begin position="145"/>
        <end position="154"/>
    </location>
</feature>
<dbReference type="HOGENOM" id="CLU_936801_0_0_1"/>
<keyword evidence="2" id="KW-1133">Transmembrane helix</keyword>
<dbReference type="eggNOG" id="ENOG502S92A">
    <property type="taxonomic scope" value="Eukaryota"/>
</dbReference>
<keyword evidence="2" id="KW-0812">Transmembrane</keyword>
<name>C1GWI5_PARBA</name>
<proteinExistence type="predicted"/>
<dbReference type="EMBL" id="KN293997">
    <property type="protein sequence ID" value="EEH40904.2"/>
    <property type="molecule type" value="Genomic_DNA"/>
</dbReference>
<keyword evidence="2" id="KW-0472">Membrane</keyword>